<dbReference type="AlphaFoldDB" id="A0A840P9W3"/>
<evidence type="ECO:0000256" key="1">
    <source>
        <dbReference type="SAM" id="MobiDB-lite"/>
    </source>
</evidence>
<keyword evidence="3" id="KW-1185">Reference proteome</keyword>
<organism evidence="2 3">
    <name type="scientific">Thermocatellispora tengchongensis</name>
    <dbReference type="NCBI Taxonomy" id="1073253"/>
    <lineage>
        <taxon>Bacteria</taxon>
        <taxon>Bacillati</taxon>
        <taxon>Actinomycetota</taxon>
        <taxon>Actinomycetes</taxon>
        <taxon>Streptosporangiales</taxon>
        <taxon>Streptosporangiaceae</taxon>
        <taxon>Thermocatellispora</taxon>
    </lineage>
</organism>
<dbReference type="Proteomes" id="UP000578449">
    <property type="component" value="Unassembled WGS sequence"/>
</dbReference>
<dbReference type="Pfam" id="PF17227">
    <property type="entry name" value="DUF5302"/>
    <property type="match status" value="1"/>
</dbReference>
<dbReference type="EMBL" id="JACHGN010000014">
    <property type="protein sequence ID" value="MBB5136438.1"/>
    <property type="molecule type" value="Genomic_DNA"/>
</dbReference>
<dbReference type="RefSeq" id="WP_246518922.1">
    <property type="nucleotide sequence ID" value="NZ_BAABIX010000011.1"/>
</dbReference>
<evidence type="ECO:0000313" key="3">
    <source>
        <dbReference type="Proteomes" id="UP000578449"/>
    </source>
</evidence>
<evidence type="ECO:0000313" key="2">
    <source>
        <dbReference type="EMBL" id="MBB5136438.1"/>
    </source>
</evidence>
<dbReference type="InterPro" id="IPR035172">
    <property type="entry name" value="DUF5302"/>
</dbReference>
<feature type="compositionally biased region" description="Basic residues" evidence="1">
    <location>
        <begin position="68"/>
        <end position="91"/>
    </location>
</feature>
<feature type="compositionally biased region" description="Basic and acidic residues" evidence="1">
    <location>
        <begin position="41"/>
        <end position="58"/>
    </location>
</feature>
<protein>
    <recommendedName>
        <fullName evidence="4">DUF5302 domain-containing protein</fullName>
    </recommendedName>
</protein>
<reference evidence="2 3" key="1">
    <citation type="submission" date="2020-08" db="EMBL/GenBank/DDBJ databases">
        <title>Genomic Encyclopedia of Type Strains, Phase IV (KMG-IV): sequencing the most valuable type-strain genomes for metagenomic binning, comparative biology and taxonomic classification.</title>
        <authorList>
            <person name="Goeker M."/>
        </authorList>
    </citation>
    <scope>NUCLEOTIDE SEQUENCE [LARGE SCALE GENOMIC DNA]</scope>
    <source>
        <strain evidence="2 3">DSM 45615</strain>
    </source>
</reference>
<feature type="region of interest" description="Disordered" evidence="1">
    <location>
        <begin position="1"/>
        <end position="91"/>
    </location>
</feature>
<comment type="caution">
    <text evidence="2">The sequence shown here is derived from an EMBL/GenBank/DDBJ whole genome shotgun (WGS) entry which is preliminary data.</text>
</comment>
<sequence>MRVSVHEQEVAMSATPSEPDPEIRPEDAAAQTEGATDPDDELKRKFREALERKRRSEAEANGGGHARGNSKIHGAHGPAAHRRSFRRKSGG</sequence>
<evidence type="ECO:0008006" key="4">
    <source>
        <dbReference type="Google" id="ProtNLM"/>
    </source>
</evidence>
<gene>
    <name evidence="2" type="ORF">HNP84_006185</name>
</gene>
<accession>A0A840P9W3</accession>
<name>A0A840P9W3_9ACTN</name>
<proteinExistence type="predicted"/>